<dbReference type="Proteomes" id="UP000235733">
    <property type="component" value="Unassembled WGS sequence"/>
</dbReference>
<sequence length="32" mass="3906">MASNTPRFVRLTLFNFYSKIWNVTHLFLFNNL</sequence>
<evidence type="ECO:0000313" key="2">
    <source>
        <dbReference type="Proteomes" id="UP000235733"/>
    </source>
</evidence>
<evidence type="ECO:0000313" key="1">
    <source>
        <dbReference type="EMBL" id="PMC69039.1"/>
    </source>
</evidence>
<accession>A0A2N6TI83</accession>
<comment type="caution">
    <text evidence="1">The sequence shown here is derived from an EMBL/GenBank/DDBJ whole genome shotgun (WGS) entry which is preliminary data.</text>
</comment>
<organism evidence="1 2">
    <name type="scientific">Fusobacterium nucleatum</name>
    <dbReference type="NCBI Taxonomy" id="851"/>
    <lineage>
        <taxon>Bacteria</taxon>
        <taxon>Fusobacteriati</taxon>
        <taxon>Fusobacteriota</taxon>
        <taxon>Fusobacteriia</taxon>
        <taxon>Fusobacteriales</taxon>
        <taxon>Fusobacteriaceae</taxon>
        <taxon>Fusobacterium</taxon>
    </lineage>
</organism>
<reference evidence="1 2" key="1">
    <citation type="submission" date="2017-09" db="EMBL/GenBank/DDBJ databases">
        <title>Bacterial strain isolated from the female urinary microbiota.</title>
        <authorList>
            <person name="Thomas-White K."/>
            <person name="Kumar N."/>
            <person name="Forster S."/>
            <person name="Putonti C."/>
            <person name="Lawley T."/>
            <person name="Wolfe A.J."/>
        </authorList>
    </citation>
    <scope>NUCLEOTIDE SEQUENCE [LARGE SCALE GENOMIC DNA]</scope>
    <source>
        <strain evidence="1 2">UMB0249</strain>
    </source>
</reference>
<dbReference type="EMBL" id="PNHC01000005">
    <property type="protein sequence ID" value="PMC69039.1"/>
    <property type="molecule type" value="Genomic_DNA"/>
</dbReference>
<gene>
    <name evidence="1" type="ORF">CJ209_07740</name>
</gene>
<proteinExistence type="predicted"/>
<name>A0A2N6TI83_FUSNU</name>
<dbReference type="AlphaFoldDB" id="A0A2N6TI83"/>
<protein>
    <submittedName>
        <fullName evidence="1">Uncharacterized protein</fullName>
    </submittedName>
</protein>